<organism evidence="1 2">
    <name type="scientific">Dinoponera quadriceps</name>
    <name type="common">South American ant</name>
    <dbReference type="NCBI Taxonomy" id="609295"/>
    <lineage>
        <taxon>Eukaryota</taxon>
        <taxon>Metazoa</taxon>
        <taxon>Ecdysozoa</taxon>
        <taxon>Arthropoda</taxon>
        <taxon>Hexapoda</taxon>
        <taxon>Insecta</taxon>
        <taxon>Pterygota</taxon>
        <taxon>Neoptera</taxon>
        <taxon>Endopterygota</taxon>
        <taxon>Hymenoptera</taxon>
        <taxon>Apocrita</taxon>
        <taxon>Aculeata</taxon>
        <taxon>Formicoidea</taxon>
        <taxon>Formicidae</taxon>
        <taxon>Ponerinae</taxon>
        <taxon>Ponerini</taxon>
        <taxon>Dinoponera</taxon>
    </lineage>
</organism>
<keyword evidence="1" id="KW-1185">Reference proteome</keyword>
<protein>
    <submittedName>
        <fullName evidence="2">Uncharacterized protein LOC106748665</fullName>
    </submittedName>
</protein>
<dbReference type="AlphaFoldDB" id="A0A6P3XWI1"/>
<gene>
    <name evidence="2" type="primary">LOC106748665</name>
</gene>
<accession>A0A6P3XWI1</accession>
<dbReference type="Proteomes" id="UP000515204">
    <property type="component" value="Unplaced"/>
</dbReference>
<evidence type="ECO:0000313" key="2">
    <source>
        <dbReference type="RefSeq" id="XP_014482896.1"/>
    </source>
</evidence>
<reference evidence="2" key="1">
    <citation type="submission" date="2025-08" db="UniProtKB">
        <authorList>
            <consortium name="RefSeq"/>
        </authorList>
    </citation>
    <scope>IDENTIFICATION</scope>
</reference>
<evidence type="ECO:0000313" key="1">
    <source>
        <dbReference type="Proteomes" id="UP000515204"/>
    </source>
</evidence>
<sequence length="129" mass="14811">MIYPSGARNVCVSLVGSSDATRRIEPYYVSGLRENVLRVCEYIQYSSGLAHEESHPIAMYLSRTVFGGITLCLRHTWGSKMMQFCVQSYCVRSVRGYVLSTRVHNRRDITALDTMYLSREARKWCNLLC</sequence>
<name>A0A6P3XWI1_DINQU</name>
<proteinExistence type="predicted"/>
<dbReference type="GeneID" id="106748665"/>
<dbReference type="RefSeq" id="XP_014482896.1">
    <property type="nucleotide sequence ID" value="XM_014627410.1"/>
</dbReference>
<dbReference type="KEGG" id="dqu:106748665"/>